<dbReference type="AlphaFoldDB" id="A0A1G6TT67"/>
<proteinExistence type="predicted"/>
<reference evidence="1 2" key="1">
    <citation type="submission" date="2016-10" db="EMBL/GenBank/DDBJ databases">
        <authorList>
            <person name="Varghese N."/>
            <person name="Submissions S."/>
        </authorList>
    </citation>
    <scope>NUCLEOTIDE SEQUENCE [LARGE SCALE GENOMIC DNA]</scope>
    <source>
        <strain evidence="1 2">WG10</strain>
    </source>
</reference>
<dbReference type="EMBL" id="FMYT01000055">
    <property type="protein sequence ID" value="SDD32303.1"/>
    <property type="molecule type" value="Genomic_DNA"/>
</dbReference>
<gene>
    <name evidence="1" type="ORF">SAMN04488597_1552</name>
</gene>
<sequence length="60" mass="7026">MPVNGVPSDQWRVERALGPYAERMDELELLEEQRLIRLKRLKYKGVDNNGQYTEVFTESG</sequence>
<name>A0A1G6TT67_9FIRM</name>
<accession>A0A1G6TT67</accession>
<organism evidence="1 2">
    <name type="scientific">Halanaerobium congolense</name>
    <dbReference type="NCBI Taxonomy" id="54121"/>
    <lineage>
        <taxon>Bacteria</taxon>
        <taxon>Bacillati</taxon>
        <taxon>Bacillota</taxon>
        <taxon>Clostridia</taxon>
        <taxon>Halanaerobiales</taxon>
        <taxon>Halanaerobiaceae</taxon>
        <taxon>Halanaerobium</taxon>
    </lineage>
</organism>
<dbReference type="RefSeq" id="WP_149797011.1">
    <property type="nucleotide sequence ID" value="NZ_FMYT01000055.1"/>
</dbReference>
<protein>
    <submittedName>
        <fullName evidence="1">Uncharacterized protein</fullName>
    </submittedName>
</protein>
<evidence type="ECO:0000313" key="2">
    <source>
        <dbReference type="Proteomes" id="UP000324896"/>
    </source>
</evidence>
<evidence type="ECO:0000313" key="1">
    <source>
        <dbReference type="EMBL" id="SDD32303.1"/>
    </source>
</evidence>
<dbReference type="Proteomes" id="UP000324896">
    <property type="component" value="Unassembled WGS sequence"/>
</dbReference>